<evidence type="ECO:0000256" key="6">
    <source>
        <dbReference type="ARBA" id="ARBA00022723"/>
    </source>
</evidence>
<evidence type="ECO:0000256" key="12">
    <source>
        <dbReference type="ARBA" id="ARBA00023317"/>
    </source>
</evidence>
<dbReference type="Gene3D" id="3.20.20.60">
    <property type="entry name" value="Phosphoenolpyruvate-binding domains"/>
    <property type="match status" value="1"/>
</dbReference>
<accession>A0ABP9FHB3</accession>
<keyword evidence="11" id="KW-0324">Glycolysis</keyword>
<keyword evidence="5" id="KW-0808">Transferase</keyword>
<evidence type="ECO:0000256" key="7">
    <source>
        <dbReference type="ARBA" id="ARBA00022741"/>
    </source>
</evidence>
<dbReference type="EMBL" id="BAABLV010000035">
    <property type="protein sequence ID" value="GAA4901877.1"/>
    <property type="molecule type" value="Genomic_DNA"/>
</dbReference>
<keyword evidence="9" id="KW-0067">ATP-binding</keyword>
<evidence type="ECO:0000313" key="14">
    <source>
        <dbReference type="EMBL" id="GAA4901877.1"/>
    </source>
</evidence>
<dbReference type="InterPro" id="IPR011037">
    <property type="entry name" value="Pyrv_Knase-like_insert_dom_sf"/>
</dbReference>
<feature type="domain" description="Pyruvate kinase barrel" evidence="13">
    <location>
        <begin position="354"/>
        <end position="571"/>
    </location>
</feature>
<keyword evidence="6" id="KW-0479">Metal-binding</keyword>
<evidence type="ECO:0000256" key="1">
    <source>
        <dbReference type="ARBA" id="ARBA00001958"/>
    </source>
</evidence>
<proteinExistence type="inferred from homology"/>
<dbReference type="EC" id="2.7.1.40" evidence="4"/>
<dbReference type="Pfam" id="PF00224">
    <property type="entry name" value="PK"/>
    <property type="match status" value="1"/>
</dbReference>
<gene>
    <name evidence="14" type="ORF">GCM10025789_20590</name>
</gene>
<keyword evidence="15" id="KW-1185">Reference proteome</keyword>
<keyword evidence="8 14" id="KW-0418">Kinase</keyword>
<dbReference type="SUPFAM" id="SSF51621">
    <property type="entry name" value="Phosphoenolpyruvate/pyruvate domain"/>
    <property type="match status" value="1"/>
</dbReference>
<comment type="cofactor">
    <cofactor evidence="1">
        <name>K(+)</name>
        <dbReference type="ChEBI" id="CHEBI:29103"/>
    </cofactor>
</comment>
<reference evidence="15" key="1">
    <citation type="journal article" date="2019" name="Int. J. Syst. Evol. Microbiol.">
        <title>The Global Catalogue of Microorganisms (GCM) 10K type strain sequencing project: providing services to taxonomists for standard genome sequencing and annotation.</title>
        <authorList>
            <consortium name="The Broad Institute Genomics Platform"/>
            <consortium name="The Broad Institute Genome Sequencing Center for Infectious Disease"/>
            <person name="Wu L."/>
            <person name="Ma J."/>
        </authorList>
    </citation>
    <scope>NUCLEOTIDE SEQUENCE [LARGE SCALE GENOMIC DNA]</scope>
    <source>
        <strain evidence="15">JCM 19125</strain>
    </source>
</reference>
<comment type="pathway">
    <text evidence="2">Carbohydrate degradation; glycolysis; pyruvate from D-glyceraldehyde 3-phosphate: step 5/5.</text>
</comment>
<dbReference type="InterPro" id="IPR015813">
    <property type="entry name" value="Pyrv/PenolPyrv_kinase-like_dom"/>
</dbReference>
<sequence length="616" mass="67024">MATPTMSQQAAALRVRVRKLIDGATAAEEEFAPHLSAVRPEHRLSAVNLVHYVWLRGRDVRDLQADLAELGLSSLGRLESRVMPTLETLLRALDLMAGVEETTAEDDRSWATDMPLGPARLGRNAVELLGSQTEDRAPRIMVTFPSEAATDAGLVRRMVEAGMDIARINCAHDGPDEWAAMIGHLRTAAGGGCLVAMDLAGPKLRTGPIHSGAQVLKVRPHRDESGHVVDPATVVLAAAHVADESGPGHQVPVTDAAWLAEREVGEVLRFTDGRGPKRKLLVTDILAEDEGPARVVAELRRTAYFRPGLRLLPDGGGDAGTVAELPARAGFHVVRVREQIVLTRSLEPGVPVPGGPHRIGCTLGQVFDDAAAGQRISFDDGRISGVITAVFPDRLEIEVTSAGADGVKLRPEKGINLPDTHLGIPALTDEDRAALPFIVEHADLVNYSFVRDEGDVAELFDRVTALGRDDLAVVLKIETVEAFRNLPQLLLEAMRWREVGVMIARGDLAVEAGFERLAEVQEEILWLCEAAHIPVIWATQVLESLAKKGLATRAEVTDAAMSMRAECVMLNKGPHIVEAIRFLHDVLQRMQAHLSKKQTLLRRLRSWDLQAWGEQH</sequence>
<comment type="similarity">
    <text evidence="3">Belongs to the pyruvate kinase family.</text>
</comment>
<evidence type="ECO:0000256" key="11">
    <source>
        <dbReference type="ARBA" id="ARBA00023152"/>
    </source>
</evidence>
<dbReference type="GO" id="GO:0016301">
    <property type="term" value="F:kinase activity"/>
    <property type="evidence" value="ECO:0007669"/>
    <property type="project" value="UniProtKB-KW"/>
</dbReference>
<evidence type="ECO:0000256" key="2">
    <source>
        <dbReference type="ARBA" id="ARBA00004997"/>
    </source>
</evidence>
<dbReference type="NCBIfam" id="NF011314">
    <property type="entry name" value="PRK14725.1"/>
    <property type="match status" value="1"/>
</dbReference>
<evidence type="ECO:0000313" key="15">
    <source>
        <dbReference type="Proteomes" id="UP001501521"/>
    </source>
</evidence>
<organism evidence="14 15">
    <name type="scientific">Tessaracoccus lubricantis</name>
    <dbReference type="NCBI Taxonomy" id="545543"/>
    <lineage>
        <taxon>Bacteria</taxon>
        <taxon>Bacillati</taxon>
        <taxon>Actinomycetota</taxon>
        <taxon>Actinomycetes</taxon>
        <taxon>Propionibacteriales</taxon>
        <taxon>Propionibacteriaceae</taxon>
        <taxon>Tessaracoccus</taxon>
    </lineage>
</organism>
<evidence type="ECO:0000256" key="5">
    <source>
        <dbReference type="ARBA" id="ARBA00022679"/>
    </source>
</evidence>
<evidence type="ECO:0000256" key="9">
    <source>
        <dbReference type="ARBA" id="ARBA00022840"/>
    </source>
</evidence>
<dbReference type="PANTHER" id="PTHR11817">
    <property type="entry name" value="PYRUVATE KINASE"/>
    <property type="match status" value="1"/>
</dbReference>
<dbReference type="InterPro" id="IPR001697">
    <property type="entry name" value="Pyr_Knase"/>
</dbReference>
<protein>
    <recommendedName>
        <fullName evidence="4">pyruvate kinase</fullName>
        <ecNumber evidence="4">2.7.1.40</ecNumber>
    </recommendedName>
</protein>
<comment type="caution">
    <text evidence="14">The sequence shown here is derived from an EMBL/GenBank/DDBJ whole genome shotgun (WGS) entry which is preliminary data.</text>
</comment>
<dbReference type="InterPro" id="IPR040442">
    <property type="entry name" value="Pyrv_kinase-like_dom_sf"/>
</dbReference>
<evidence type="ECO:0000256" key="4">
    <source>
        <dbReference type="ARBA" id="ARBA00012142"/>
    </source>
</evidence>
<dbReference type="SUPFAM" id="SSF50800">
    <property type="entry name" value="PK beta-barrel domain-like"/>
    <property type="match status" value="1"/>
</dbReference>
<dbReference type="InterPro" id="IPR015793">
    <property type="entry name" value="Pyrv_Knase_brl"/>
</dbReference>
<keyword evidence="7" id="KW-0547">Nucleotide-binding</keyword>
<keyword evidence="10" id="KW-0460">Magnesium</keyword>
<evidence type="ECO:0000256" key="10">
    <source>
        <dbReference type="ARBA" id="ARBA00022842"/>
    </source>
</evidence>
<dbReference type="Gene3D" id="2.40.33.10">
    <property type="entry name" value="PK beta-barrel domain-like"/>
    <property type="match status" value="1"/>
</dbReference>
<keyword evidence="12 14" id="KW-0670">Pyruvate</keyword>
<name>A0ABP9FHB3_9ACTN</name>
<evidence type="ECO:0000259" key="13">
    <source>
        <dbReference type="Pfam" id="PF00224"/>
    </source>
</evidence>
<dbReference type="RefSeq" id="WP_345582525.1">
    <property type="nucleotide sequence ID" value="NZ_BAABLV010000035.1"/>
</dbReference>
<dbReference type="InterPro" id="IPR015806">
    <property type="entry name" value="Pyrv_Knase_insert_dom_sf"/>
</dbReference>
<evidence type="ECO:0000256" key="8">
    <source>
        <dbReference type="ARBA" id="ARBA00022777"/>
    </source>
</evidence>
<dbReference type="Proteomes" id="UP001501521">
    <property type="component" value="Unassembled WGS sequence"/>
</dbReference>
<evidence type="ECO:0000256" key="3">
    <source>
        <dbReference type="ARBA" id="ARBA00008663"/>
    </source>
</evidence>